<gene>
    <name evidence="3" type="ORF">UCRPC4_g04369</name>
</gene>
<dbReference type="PANTHER" id="PTHR32015">
    <property type="entry name" value="FASTING INDUCED LIPASE"/>
    <property type="match status" value="1"/>
</dbReference>
<feature type="transmembrane region" description="Helical" evidence="1">
    <location>
        <begin position="313"/>
        <end position="332"/>
    </location>
</feature>
<dbReference type="GO" id="GO:0016042">
    <property type="term" value="P:lipid catabolic process"/>
    <property type="evidence" value="ECO:0007669"/>
    <property type="project" value="InterPro"/>
</dbReference>
<name>A0A0G2EAE0_PHACM</name>
<dbReference type="Proteomes" id="UP000053317">
    <property type="component" value="Unassembled WGS sequence"/>
</dbReference>
<dbReference type="PANTHER" id="PTHR32015:SF1">
    <property type="entry name" value="LIPASE"/>
    <property type="match status" value="1"/>
</dbReference>
<organism evidence="3 4">
    <name type="scientific">Phaeomoniella chlamydospora</name>
    <name type="common">Phaeoacremonium chlamydosporum</name>
    <dbReference type="NCBI Taxonomy" id="158046"/>
    <lineage>
        <taxon>Eukaryota</taxon>
        <taxon>Fungi</taxon>
        <taxon>Dikarya</taxon>
        <taxon>Ascomycota</taxon>
        <taxon>Pezizomycotina</taxon>
        <taxon>Eurotiomycetes</taxon>
        <taxon>Chaetothyriomycetidae</taxon>
        <taxon>Phaeomoniellales</taxon>
        <taxon>Phaeomoniellaceae</taxon>
        <taxon>Phaeomoniella</taxon>
    </lineage>
</organism>
<reference evidence="3 4" key="2">
    <citation type="submission" date="2015-05" db="EMBL/GenBank/DDBJ databases">
        <authorList>
            <person name="Morales-Cruz A."/>
            <person name="Amrine K.C."/>
            <person name="Cantu D."/>
        </authorList>
    </citation>
    <scope>NUCLEOTIDE SEQUENCE [LARGE SCALE GENOMIC DNA]</scope>
    <source>
        <strain evidence="3">UCRPC4</strain>
    </source>
</reference>
<dbReference type="OrthoDB" id="9974421at2759"/>
<comment type="caution">
    <text evidence="3">The sequence shown here is derived from an EMBL/GenBank/DDBJ whole genome shotgun (WGS) entry which is preliminary data.</text>
</comment>
<keyword evidence="4" id="KW-1185">Reference proteome</keyword>
<proteinExistence type="predicted"/>
<feature type="chain" id="PRO_5002543319" evidence="2">
    <location>
        <begin position="25"/>
        <end position="348"/>
    </location>
</feature>
<dbReference type="Gene3D" id="3.40.50.1820">
    <property type="entry name" value="alpha/beta hydrolase"/>
    <property type="match status" value="1"/>
</dbReference>
<reference evidence="3 4" key="1">
    <citation type="submission" date="2015-05" db="EMBL/GenBank/DDBJ databases">
        <title>Distinctive expansion of gene families associated with plant cell wall degradation and secondary metabolism in the genomes of grapevine trunk pathogens.</title>
        <authorList>
            <person name="Lawrence D.P."/>
            <person name="Travadon R."/>
            <person name="Rolshausen P.E."/>
            <person name="Baumgartner K."/>
        </authorList>
    </citation>
    <scope>NUCLEOTIDE SEQUENCE [LARGE SCALE GENOMIC DNA]</scope>
    <source>
        <strain evidence="3">UCRPC4</strain>
    </source>
</reference>
<evidence type="ECO:0000256" key="1">
    <source>
        <dbReference type="SAM" id="Phobius"/>
    </source>
</evidence>
<evidence type="ECO:0000256" key="2">
    <source>
        <dbReference type="SAM" id="SignalP"/>
    </source>
</evidence>
<accession>A0A0G2EAE0</accession>
<evidence type="ECO:0000313" key="3">
    <source>
        <dbReference type="EMBL" id="KKY19942.1"/>
    </source>
</evidence>
<protein>
    <submittedName>
        <fullName evidence="3">Putative secreted lipase</fullName>
    </submittedName>
</protein>
<keyword evidence="2" id="KW-0732">Signal</keyword>
<dbReference type="InterPro" id="IPR002918">
    <property type="entry name" value="Lipase_EstA/Esterase_EstB"/>
</dbReference>
<sequence length="348" mass="37670">MPFMHFPHTTALILALISQAPVSSLPTSASPLPRDTITHNDYSCRSTTHPNPVVILHGLGATYYEDLNYLEAYLQTQDYCTFSLTYGAYDGFPFVGGLKPINESAAEIASFITDVYSQTGSENKINIVGHSEGAFQSLYVPKFETGVSAIVDKIVAIAPPTHGTSFAGLYNLAYIFGNTSRELVGDALDALGCPACDDLGPDGTAVEKLNDGTPIVQDGNTVTILTSKYDELVTPTTTAFVYEDGVTNEYVQDTWILMPCIAPPLEKDGWDYAEGNDESSDDDDATAAVNPNIGEHLRKPVLRLMAISRGENLYLVLWPIIGVGIAMIWDWIQPQGGVSLKADSFDEP</sequence>
<dbReference type="SUPFAM" id="SSF53474">
    <property type="entry name" value="alpha/beta-Hydrolases"/>
    <property type="match status" value="1"/>
</dbReference>
<dbReference type="AlphaFoldDB" id="A0A0G2EAE0"/>
<keyword evidence="1" id="KW-0812">Transmembrane</keyword>
<keyword evidence="1" id="KW-1133">Transmembrane helix</keyword>
<dbReference type="InterPro" id="IPR029058">
    <property type="entry name" value="AB_hydrolase_fold"/>
</dbReference>
<feature type="signal peptide" evidence="2">
    <location>
        <begin position="1"/>
        <end position="24"/>
    </location>
</feature>
<dbReference type="EMBL" id="LCWF01000104">
    <property type="protein sequence ID" value="KKY19942.1"/>
    <property type="molecule type" value="Genomic_DNA"/>
</dbReference>
<keyword evidence="1" id="KW-0472">Membrane</keyword>
<dbReference type="GO" id="GO:0016298">
    <property type="term" value="F:lipase activity"/>
    <property type="evidence" value="ECO:0007669"/>
    <property type="project" value="TreeGrafter"/>
</dbReference>
<dbReference type="Pfam" id="PF01674">
    <property type="entry name" value="Lipase_2"/>
    <property type="match status" value="1"/>
</dbReference>
<evidence type="ECO:0000313" key="4">
    <source>
        <dbReference type="Proteomes" id="UP000053317"/>
    </source>
</evidence>